<dbReference type="InterPro" id="IPR057661">
    <property type="entry name" value="RsdA/BaiN/AoA(So)_Rossmann"/>
</dbReference>
<dbReference type="Proteomes" id="UP000309561">
    <property type="component" value="Unassembled WGS sequence"/>
</dbReference>
<dbReference type="InterPro" id="IPR036188">
    <property type="entry name" value="FAD/NAD-bd_sf"/>
</dbReference>
<evidence type="ECO:0000313" key="7">
    <source>
        <dbReference type="Proteomes" id="UP000309561"/>
    </source>
</evidence>
<dbReference type="RefSeq" id="WP_137012109.1">
    <property type="nucleotide sequence ID" value="NZ_SZPX01000002.1"/>
</dbReference>
<feature type="domain" description="RsdA/BaiN/AoA(So)-like Rossmann fold-like" evidence="4">
    <location>
        <begin position="3"/>
        <end position="391"/>
    </location>
</feature>
<dbReference type="NCBIfam" id="TIGR00275">
    <property type="entry name" value="aminoacetone oxidase family FAD-binding enzyme"/>
    <property type="match status" value="1"/>
</dbReference>
<dbReference type="PANTHER" id="PTHR42887:SF2">
    <property type="entry name" value="OS12G0638800 PROTEIN"/>
    <property type="match status" value="1"/>
</dbReference>
<gene>
    <name evidence="6" type="ORF">FCU45_02885</name>
</gene>
<comment type="caution">
    <text evidence="6">The sequence shown here is derived from an EMBL/GenBank/DDBJ whole genome shotgun (WGS) entry which is preliminary data.</text>
</comment>
<comment type="cofactor">
    <cofactor evidence="1">
        <name>FAD</name>
        <dbReference type="ChEBI" id="CHEBI:57692"/>
    </cofactor>
</comment>
<dbReference type="Gene3D" id="3.50.50.60">
    <property type="entry name" value="FAD/NAD(P)-binding domain"/>
    <property type="match status" value="1"/>
</dbReference>
<evidence type="ECO:0000256" key="2">
    <source>
        <dbReference type="ARBA" id="ARBA00022630"/>
    </source>
</evidence>
<keyword evidence="7" id="KW-1185">Reference proteome</keyword>
<evidence type="ECO:0000259" key="5">
    <source>
        <dbReference type="Pfam" id="PF22780"/>
    </source>
</evidence>
<reference evidence="6 7" key="1">
    <citation type="submission" date="2019-04" db="EMBL/GenBank/DDBJ databases">
        <title>Sulfurimonas crateris sp. nov. a facultative anaerobic sulfur-oxidizing chemolithautotrophic bacterium isolated from a terrestrial mud vulcano.</title>
        <authorList>
            <person name="Ratnikova N.M."/>
            <person name="Slobodkin A.I."/>
            <person name="Merkel A.Y."/>
            <person name="Novikov A."/>
            <person name="Bonch-Osmolovskaya E.A."/>
            <person name="Slobodkina G.B."/>
        </authorList>
    </citation>
    <scope>NUCLEOTIDE SEQUENCE [LARGE SCALE GENOMIC DNA]</scope>
    <source>
        <strain evidence="6 7">SN118</strain>
    </source>
</reference>
<dbReference type="PRINTS" id="PR00411">
    <property type="entry name" value="PNDRDTASEI"/>
</dbReference>
<dbReference type="PANTHER" id="PTHR42887">
    <property type="entry name" value="OS12G0638800 PROTEIN"/>
    <property type="match status" value="1"/>
</dbReference>
<dbReference type="SUPFAM" id="SSF160996">
    <property type="entry name" value="HI0933 insert domain-like"/>
    <property type="match status" value="1"/>
</dbReference>
<keyword evidence="3" id="KW-0274">FAD</keyword>
<evidence type="ECO:0000259" key="4">
    <source>
        <dbReference type="Pfam" id="PF03486"/>
    </source>
</evidence>
<dbReference type="InterPro" id="IPR055178">
    <property type="entry name" value="RsdA/BaiN/AoA(So)-like_dom"/>
</dbReference>
<name>A0A4U2Z9Q6_9BACT</name>
<feature type="domain" description="RsdA/BaiN/AoA(So)-like insert" evidence="5">
    <location>
        <begin position="176"/>
        <end position="338"/>
    </location>
</feature>
<dbReference type="OrthoDB" id="9773233at2"/>
<dbReference type="SUPFAM" id="SSF51905">
    <property type="entry name" value="FAD/NAD(P)-binding domain"/>
    <property type="match status" value="1"/>
</dbReference>
<dbReference type="Pfam" id="PF22780">
    <property type="entry name" value="HI0933_like_1st"/>
    <property type="match status" value="1"/>
</dbReference>
<dbReference type="InterPro" id="IPR004792">
    <property type="entry name" value="BaiN-like"/>
</dbReference>
<dbReference type="EMBL" id="SZPX01000002">
    <property type="protein sequence ID" value="TKI70250.1"/>
    <property type="molecule type" value="Genomic_DNA"/>
</dbReference>
<organism evidence="6 7">
    <name type="scientific">Sulfurimonas crateris</name>
    <dbReference type="NCBI Taxonomy" id="2574727"/>
    <lineage>
        <taxon>Bacteria</taxon>
        <taxon>Pseudomonadati</taxon>
        <taxon>Campylobacterota</taxon>
        <taxon>Epsilonproteobacteria</taxon>
        <taxon>Campylobacterales</taxon>
        <taxon>Sulfurimonadaceae</taxon>
        <taxon>Sulfurimonas</taxon>
    </lineage>
</organism>
<evidence type="ECO:0000256" key="1">
    <source>
        <dbReference type="ARBA" id="ARBA00001974"/>
    </source>
</evidence>
<dbReference type="Pfam" id="PF03486">
    <property type="entry name" value="HI0933_like"/>
    <property type="match status" value="1"/>
</dbReference>
<dbReference type="Gene3D" id="1.10.8.260">
    <property type="entry name" value="HI0933 insert domain-like"/>
    <property type="match status" value="1"/>
</dbReference>
<accession>A0A4U2Z9Q6</accession>
<protein>
    <submittedName>
        <fullName evidence="6">NAD(P)/FAD-dependent oxidoreductase</fullName>
    </submittedName>
</protein>
<keyword evidence="2" id="KW-0285">Flavoprotein</keyword>
<dbReference type="Gene3D" id="2.40.30.10">
    <property type="entry name" value="Translation factors"/>
    <property type="match status" value="1"/>
</dbReference>
<dbReference type="InterPro" id="IPR023166">
    <property type="entry name" value="BaiN-like_dom_sf"/>
</dbReference>
<evidence type="ECO:0000256" key="3">
    <source>
        <dbReference type="ARBA" id="ARBA00022827"/>
    </source>
</evidence>
<dbReference type="AlphaFoldDB" id="A0A4U2Z9Q6"/>
<sequence length="396" mass="42509">MKKTAIIGGGASGLICAIFCAKGGADVELFEQNQKCAKKILVSGNGRCNITNKNLSSNDYFSQNPSFVEFALKEFGFNEFEKFCESIGLLLDAKDDGRVYPLSNEAKSVAALLLSYAKNLGVKINTETKIRDIKKLLNEYDSVVIATGSEAASHLGGNRDGLEFAKEVGHNIIPTYPSLVQLHLNSSVVKKMSGAKIEGEVSLLINNKKETSSSGDILFTDYGVSGFAILDISQAASIALRDGVDVSISINLLPSLNAQKLSSHISKLASVQSDLTLSDILAGIIPLKIASGALEELKLPATLSGKNIDTKLSKKIANQILNWRFKVSDTHGFRHAEVAGGGVDTAEVNPKTFESLKQRNLYFCGEVMDVVGRRGGYNFAFAWASGYLAANNIIKS</sequence>
<proteinExistence type="predicted"/>
<evidence type="ECO:0000313" key="6">
    <source>
        <dbReference type="EMBL" id="TKI70250.1"/>
    </source>
</evidence>